<dbReference type="RefSeq" id="WP_140452849.1">
    <property type="nucleotide sequence ID" value="NZ_VFRP01000002.1"/>
</dbReference>
<proteinExistence type="predicted"/>
<sequence length="241" mass="27479">MPKFVTKGVGLMQRTVVQYNPEDDPEAFRPGGEIEVAFSKCRTADGYRDEKAENMRKSLAAAYSKMDPAWFCRKAPQHTEGTRADMALRPAFYVRAYYGENHAYAIMQQWLDRYDELAAERGEAEPNLARLIELGEELGRLHERIFWRAGVDRDTGQIRETLALREKKAVSDRRAGGATNAAKAERWQAIARRLAAEIRSRRSKPASMLELANAIHQRWPDNEDSPPSVRTLRNWLAKSDA</sequence>
<reference evidence="1 2" key="1">
    <citation type="submission" date="2019-06" db="EMBL/GenBank/DDBJ databases">
        <title>A novel bacterium of genus Amaricoccus, isolated from marine sediment.</title>
        <authorList>
            <person name="Huang H."/>
            <person name="Mo K."/>
            <person name="Hu Y."/>
        </authorList>
    </citation>
    <scope>NUCLEOTIDE SEQUENCE [LARGE SCALE GENOMIC DNA]</scope>
    <source>
        <strain evidence="1 2">HB172011</strain>
    </source>
</reference>
<dbReference type="Proteomes" id="UP000319255">
    <property type="component" value="Unassembled WGS sequence"/>
</dbReference>
<gene>
    <name evidence="1" type="ORF">FJM51_04195</name>
</gene>
<evidence type="ECO:0000313" key="2">
    <source>
        <dbReference type="Proteomes" id="UP000319255"/>
    </source>
</evidence>
<name>A0A501WZM2_9RHOB</name>
<organism evidence="1 2">
    <name type="scientific">Amaricoccus solimangrovi</name>
    <dbReference type="NCBI Taxonomy" id="2589815"/>
    <lineage>
        <taxon>Bacteria</taxon>
        <taxon>Pseudomonadati</taxon>
        <taxon>Pseudomonadota</taxon>
        <taxon>Alphaproteobacteria</taxon>
        <taxon>Rhodobacterales</taxon>
        <taxon>Paracoccaceae</taxon>
        <taxon>Amaricoccus</taxon>
    </lineage>
</organism>
<keyword evidence="2" id="KW-1185">Reference proteome</keyword>
<accession>A0A501WZM2</accession>
<dbReference type="EMBL" id="VFRP01000002">
    <property type="protein sequence ID" value="TPE53227.1"/>
    <property type="molecule type" value="Genomic_DNA"/>
</dbReference>
<evidence type="ECO:0000313" key="1">
    <source>
        <dbReference type="EMBL" id="TPE53227.1"/>
    </source>
</evidence>
<dbReference type="AlphaFoldDB" id="A0A501WZM2"/>
<comment type="caution">
    <text evidence="1">The sequence shown here is derived from an EMBL/GenBank/DDBJ whole genome shotgun (WGS) entry which is preliminary data.</text>
</comment>
<protein>
    <submittedName>
        <fullName evidence="1">Uncharacterized protein</fullName>
    </submittedName>
</protein>